<dbReference type="EMBL" id="ARYM01000009">
    <property type="protein sequence ID" value="KCZ98685.1"/>
    <property type="molecule type" value="Genomic_DNA"/>
</dbReference>
<dbReference type="STRING" id="1280954.HPO_09023"/>
<comment type="similarity">
    <text evidence="1">Belongs to the ParB family.</text>
</comment>
<dbReference type="InterPro" id="IPR003115">
    <property type="entry name" value="ParB_N"/>
</dbReference>
<dbReference type="GO" id="GO:0045881">
    <property type="term" value="P:positive regulation of sporulation resulting in formation of a cellular spore"/>
    <property type="evidence" value="ECO:0007669"/>
    <property type="project" value="TreeGrafter"/>
</dbReference>
<reference evidence="7 8" key="1">
    <citation type="journal article" date="2014" name="Antonie Van Leeuwenhoek">
        <title>Hyphomonas beringensis sp. nov. and Hyphomonas chukchiensis sp. nov., isolated from surface seawater of the Bering Sea and Chukchi Sea.</title>
        <authorList>
            <person name="Li C."/>
            <person name="Lai Q."/>
            <person name="Li G."/>
            <person name="Dong C."/>
            <person name="Wang J."/>
            <person name="Liao Y."/>
            <person name="Shao Z."/>
        </authorList>
    </citation>
    <scope>NUCLEOTIDE SEQUENCE [LARGE SCALE GENOMIC DNA]</scope>
    <source>
        <strain evidence="7 8">PS728</strain>
    </source>
</reference>
<dbReference type="Pfam" id="PF23552">
    <property type="entry name" value="ParB_C"/>
    <property type="match status" value="1"/>
</dbReference>
<keyword evidence="3" id="KW-0238">DNA-binding</keyword>
<feature type="region of interest" description="Disordered" evidence="5">
    <location>
        <begin position="1"/>
        <end position="20"/>
    </location>
</feature>
<evidence type="ECO:0000256" key="2">
    <source>
        <dbReference type="ARBA" id="ARBA00022829"/>
    </source>
</evidence>
<feature type="domain" description="ParB-like N-terminal" evidence="6">
    <location>
        <begin position="62"/>
        <end position="154"/>
    </location>
</feature>
<dbReference type="Pfam" id="PF17762">
    <property type="entry name" value="HTH_ParB"/>
    <property type="match status" value="1"/>
</dbReference>
<sequence>MSDPAEDNRGRPSRLGRGLSALIGEVEAMNVRPTAQPSAPAASGETASSATGAPAGSQGGATEIAIDHIRRNPAQPRRTFTEENLRELADSLKAKGVLQAILVRPDPKEEGKYQIIAGERRWRAARMAGLTSIPAVVRNVDELELLEIGIIENVQRSDLNPIEEAEAYEALMKRFGRTQESLASSVGKSRAHITNTLRLLQLPDGARTHVREGRISAGHARAALGSPDPEALIEIAVEKGLSVREVEARAREARSNAPIETKSMDSLTPQVKDINTEALEADISRTLGLDVDIRHGKNGGEIRIKYRDLEQLDEVCRRLTAKRRAPE</sequence>
<evidence type="ECO:0000256" key="3">
    <source>
        <dbReference type="ARBA" id="ARBA00023125"/>
    </source>
</evidence>
<dbReference type="Pfam" id="PF02195">
    <property type="entry name" value="ParB_N"/>
    <property type="match status" value="1"/>
</dbReference>
<dbReference type="GO" id="GO:0005694">
    <property type="term" value="C:chromosome"/>
    <property type="evidence" value="ECO:0007669"/>
    <property type="project" value="TreeGrafter"/>
</dbReference>
<comment type="function">
    <text evidence="4">Involved in chromosome partition. Localize to both poles of the predivisional cell following completion of DNA replication. Binds to the DNA origin of replication.</text>
</comment>
<gene>
    <name evidence="7" type="ORF">HPO_09023</name>
</gene>
<dbReference type="InterPro" id="IPR050336">
    <property type="entry name" value="Chromosome_partition/occlusion"/>
</dbReference>
<comment type="caution">
    <text evidence="7">The sequence shown here is derived from an EMBL/GenBank/DDBJ whole genome shotgun (WGS) entry which is preliminary data.</text>
</comment>
<keyword evidence="8" id="KW-1185">Reference proteome</keyword>
<dbReference type="NCBIfam" id="TIGR00180">
    <property type="entry name" value="parB_part"/>
    <property type="match status" value="1"/>
</dbReference>
<feature type="compositionally biased region" description="Low complexity" evidence="5">
    <location>
        <begin position="37"/>
        <end position="59"/>
    </location>
</feature>
<protein>
    <submittedName>
        <fullName evidence="7">Chromosome partitioning protein ParB</fullName>
    </submittedName>
</protein>
<evidence type="ECO:0000313" key="8">
    <source>
        <dbReference type="Proteomes" id="UP000027100"/>
    </source>
</evidence>
<dbReference type="RefSeq" id="WP_035597365.1">
    <property type="nucleotide sequence ID" value="NZ_ARYM01000009.1"/>
</dbReference>
<dbReference type="InterPro" id="IPR041468">
    <property type="entry name" value="HTH_ParB/Spo0J"/>
</dbReference>
<dbReference type="FunFam" id="1.10.10.2830:FF:000001">
    <property type="entry name" value="Chromosome partitioning protein ParB"/>
    <property type="match status" value="1"/>
</dbReference>
<dbReference type="GO" id="GO:0003677">
    <property type="term" value="F:DNA binding"/>
    <property type="evidence" value="ECO:0007669"/>
    <property type="project" value="UniProtKB-KW"/>
</dbReference>
<name>A0A062VJB8_9PROT</name>
<dbReference type="Gene3D" id="1.10.10.2830">
    <property type="match status" value="1"/>
</dbReference>
<dbReference type="InterPro" id="IPR036086">
    <property type="entry name" value="ParB/Sulfiredoxin_sf"/>
</dbReference>
<feature type="region of interest" description="Disordered" evidence="5">
    <location>
        <begin position="26"/>
        <end position="59"/>
    </location>
</feature>
<dbReference type="SUPFAM" id="SSF110849">
    <property type="entry name" value="ParB/Sulfiredoxin"/>
    <property type="match status" value="1"/>
</dbReference>
<feature type="compositionally biased region" description="Basic and acidic residues" evidence="5">
    <location>
        <begin position="1"/>
        <end position="10"/>
    </location>
</feature>
<accession>A0A062VJB8</accession>
<dbReference type="Gene3D" id="3.90.1530.30">
    <property type="match status" value="1"/>
</dbReference>
<dbReference type="Proteomes" id="UP000027100">
    <property type="component" value="Unassembled WGS sequence"/>
</dbReference>
<evidence type="ECO:0000259" key="6">
    <source>
        <dbReference type="SMART" id="SM00470"/>
    </source>
</evidence>
<dbReference type="PANTHER" id="PTHR33375">
    <property type="entry name" value="CHROMOSOME-PARTITIONING PROTEIN PARB-RELATED"/>
    <property type="match status" value="1"/>
</dbReference>
<organism evidence="7 8">
    <name type="scientific">Hyphomonas polymorpha PS728</name>
    <dbReference type="NCBI Taxonomy" id="1280954"/>
    <lineage>
        <taxon>Bacteria</taxon>
        <taxon>Pseudomonadati</taxon>
        <taxon>Pseudomonadota</taxon>
        <taxon>Alphaproteobacteria</taxon>
        <taxon>Hyphomonadales</taxon>
        <taxon>Hyphomonadaceae</taxon>
        <taxon>Hyphomonas</taxon>
    </lineage>
</organism>
<evidence type="ECO:0000256" key="5">
    <source>
        <dbReference type="SAM" id="MobiDB-lite"/>
    </source>
</evidence>
<evidence type="ECO:0000313" key="7">
    <source>
        <dbReference type="EMBL" id="KCZ98685.1"/>
    </source>
</evidence>
<dbReference type="AlphaFoldDB" id="A0A062VJB8"/>
<dbReference type="SUPFAM" id="SSF109709">
    <property type="entry name" value="KorB DNA-binding domain-like"/>
    <property type="match status" value="1"/>
</dbReference>
<proteinExistence type="inferred from homology"/>
<dbReference type="InterPro" id="IPR057240">
    <property type="entry name" value="ParB_dimer_C"/>
</dbReference>
<dbReference type="OrthoDB" id="9802051at2"/>
<dbReference type="GO" id="GO:0007059">
    <property type="term" value="P:chromosome segregation"/>
    <property type="evidence" value="ECO:0007669"/>
    <property type="project" value="UniProtKB-KW"/>
</dbReference>
<evidence type="ECO:0000256" key="1">
    <source>
        <dbReference type="ARBA" id="ARBA00006295"/>
    </source>
</evidence>
<dbReference type="SMART" id="SM00470">
    <property type="entry name" value="ParB"/>
    <property type="match status" value="1"/>
</dbReference>
<dbReference type="CDD" id="cd16393">
    <property type="entry name" value="SPO0J_N"/>
    <property type="match status" value="1"/>
</dbReference>
<evidence type="ECO:0000256" key="4">
    <source>
        <dbReference type="ARBA" id="ARBA00025472"/>
    </source>
</evidence>
<keyword evidence="2" id="KW-0159">Chromosome partition</keyword>
<dbReference type="eggNOG" id="COG1475">
    <property type="taxonomic scope" value="Bacteria"/>
</dbReference>
<dbReference type="PATRIC" id="fig|1280954.3.peg.1827"/>
<dbReference type="PANTHER" id="PTHR33375:SF1">
    <property type="entry name" value="CHROMOSOME-PARTITIONING PROTEIN PARB-RELATED"/>
    <property type="match status" value="1"/>
</dbReference>
<dbReference type="FunFam" id="3.90.1530.30:FF:000001">
    <property type="entry name" value="Chromosome partitioning protein ParB"/>
    <property type="match status" value="1"/>
</dbReference>
<dbReference type="InterPro" id="IPR004437">
    <property type="entry name" value="ParB/RepB/Spo0J"/>
</dbReference>